<evidence type="ECO:0000259" key="3">
    <source>
        <dbReference type="Pfam" id="PF01408"/>
    </source>
</evidence>
<dbReference type="SUPFAM" id="SSF51735">
    <property type="entry name" value="NAD(P)-binding Rossmann-fold domains"/>
    <property type="match status" value="1"/>
</dbReference>
<protein>
    <submittedName>
        <fullName evidence="5">Oxidoreductase</fullName>
    </submittedName>
</protein>
<evidence type="ECO:0000259" key="4">
    <source>
        <dbReference type="Pfam" id="PF22725"/>
    </source>
</evidence>
<gene>
    <name evidence="5" type="ORF">CC117_13235</name>
</gene>
<reference evidence="6" key="1">
    <citation type="submission" date="2016-07" db="EMBL/GenBank/DDBJ databases">
        <title>Sequence Frankia sp. strain CcI1.17.</title>
        <authorList>
            <person name="Ghodhbane-Gtari F."/>
            <person name="Swanson E."/>
            <person name="Gueddou A."/>
            <person name="Morris K."/>
            <person name="Hezbri K."/>
            <person name="Ktari A."/>
            <person name="Nouioui I."/>
            <person name="Abebe-Akele F."/>
            <person name="Simpson S."/>
            <person name="Thomas K."/>
            <person name="Gtari M."/>
            <person name="Tisa L.S."/>
            <person name="Hurst S."/>
        </authorList>
    </citation>
    <scope>NUCLEOTIDE SEQUENCE [LARGE SCALE GENOMIC DNA]</scope>
    <source>
        <strain evidence="6">Cc1.17</strain>
    </source>
</reference>
<dbReference type="EMBL" id="MBLM01000058">
    <property type="protein sequence ID" value="OHV41157.1"/>
    <property type="molecule type" value="Genomic_DNA"/>
</dbReference>
<dbReference type="Pfam" id="PF01408">
    <property type="entry name" value="GFO_IDH_MocA"/>
    <property type="match status" value="1"/>
</dbReference>
<dbReference type="InterPro" id="IPR051317">
    <property type="entry name" value="Gfo/Idh/MocA_oxidoreduct"/>
</dbReference>
<evidence type="ECO:0000256" key="1">
    <source>
        <dbReference type="ARBA" id="ARBA00010928"/>
    </source>
</evidence>
<dbReference type="Gene3D" id="3.40.50.720">
    <property type="entry name" value="NAD(P)-binding Rossmann-like Domain"/>
    <property type="match status" value="1"/>
</dbReference>
<dbReference type="GO" id="GO:0016491">
    <property type="term" value="F:oxidoreductase activity"/>
    <property type="evidence" value="ECO:0007669"/>
    <property type="project" value="UniProtKB-KW"/>
</dbReference>
<keyword evidence="2" id="KW-0560">Oxidoreductase</keyword>
<name>A0A1S1R5I1_9ACTN</name>
<feature type="domain" description="GFO/IDH/MocA-like oxidoreductase" evidence="4">
    <location>
        <begin position="147"/>
        <end position="281"/>
    </location>
</feature>
<dbReference type="Proteomes" id="UP000179627">
    <property type="component" value="Unassembled WGS sequence"/>
</dbReference>
<dbReference type="PANTHER" id="PTHR43708:SF5">
    <property type="entry name" value="CONSERVED EXPRESSED OXIDOREDUCTASE (EUROFUNG)-RELATED"/>
    <property type="match status" value="1"/>
</dbReference>
<dbReference type="GO" id="GO:0000166">
    <property type="term" value="F:nucleotide binding"/>
    <property type="evidence" value="ECO:0007669"/>
    <property type="project" value="InterPro"/>
</dbReference>
<feature type="domain" description="Gfo/Idh/MocA-like oxidoreductase N-terminal" evidence="3">
    <location>
        <begin position="5"/>
        <end position="126"/>
    </location>
</feature>
<sequence length="380" mass="39073">MDGTVRVAVVGLGWAGRSIWLPRLRDHPAFEVVALVDPDPGTRAEVAAELAAGVGAGVGVDVLAHPAELTRSAVDLAVVAVPNHLHSPVAVGLLAAGVPVFVEKPVCLRTAEAETLAAAELAGGAVLLAGSAARFRADVRALYGIAEQLGTIRHVDVSWVRARGVPDAGGWFTRRDLAGGGALLDLGWHLLDAAAPLVGTDGFVHAVGTVSGDFVADAAWSASWRHPDDAAGSRPGGNVEDTVRAFLVSGTGVSVALRASWASHEPLDGTVVRVEGSAGSAELRCTFGFSPNRHPRSTLTWTKNGTTTSVDVPTEPIGAEYRRQLDELPAQLADPTRRGAAVAQARSTIAAIEKIYESAGLAQSAVPAHTATSALLPAAS</sequence>
<dbReference type="SUPFAM" id="SSF55347">
    <property type="entry name" value="Glyceraldehyde-3-phosphate dehydrogenase-like, C-terminal domain"/>
    <property type="match status" value="1"/>
</dbReference>
<evidence type="ECO:0000256" key="2">
    <source>
        <dbReference type="ARBA" id="ARBA00023002"/>
    </source>
</evidence>
<dbReference type="OrthoDB" id="256869at2"/>
<dbReference type="Gene3D" id="3.30.360.10">
    <property type="entry name" value="Dihydrodipicolinate Reductase, domain 2"/>
    <property type="match status" value="1"/>
</dbReference>
<keyword evidence="6" id="KW-1185">Reference proteome</keyword>
<evidence type="ECO:0000313" key="5">
    <source>
        <dbReference type="EMBL" id="OHV41157.1"/>
    </source>
</evidence>
<proteinExistence type="inferred from homology"/>
<dbReference type="InterPro" id="IPR055170">
    <property type="entry name" value="GFO_IDH_MocA-like_dom"/>
</dbReference>
<dbReference type="Pfam" id="PF22725">
    <property type="entry name" value="GFO_IDH_MocA_C3"/>
    <property type="match status" value="1"/>
</dbReference>
<comment type="caution">
    <text evidence="5">The sequence shown here is derived from an EMBL/GenBank/DDBJ whole genome shotgun (WGS) entry which is preliminary data.</text>
</comment>
<organism evidence="5 6">
    <name type="scientific">Parafrankia colletiae</name>
    <dbReference type="NCBI Taxonomy" id="573497"/>
    <lineage>
        <taxon>Bacteria</taxon>
        <taxon>Bacillati</taxon>
        <taxon>Actinomycetota</taxon>
        <taxon>Actinomycetes</taxon>
        <taxon>Frankiales</taxon>
        <taxon>Frankiaceae</taxon>
        <taxon>Parafrankia</taxon>
    </lineage>
</organism>
<dbReference type="InterPro" id="IPR036291">
    <property type="entry name" value="NAD(P)-bd_dom_sf"/>
</dbReference>
<dbReference type="AlphaFoldDB" id="A0A1S1R5I1"/>
<comment type="similarity">
    <text evidence="1">Belongs to the Gfo/Idh/MocA family.</text>
</comment>
<dbReference type="PANTHER" id="PTHR43708">
    <property type="entry name" value="CONSERVED EXPRESSED OXIDOREDUCTASE (EUROFUNG)"/>
    <property type="match status" value="1"/>
</dbReference>
<accession>A0A1S1R5I1</accession>
<dbReference type="RefSeq" id="WP_071083216.1">
    <property type="nucleotide sequence ID" value="NZ_MBLM01000058.1"/>
</dbReference>
<evidence type="ECO:0000313" key="6">
    <source>
        <dbReference type="Proteomes" id="UP000179627"/>
    </source>
</evidence>
<dbReference type="InterPro" id="IPR000683">
    <property type="entry name" value="Gfo/Idh/MocA-like_OxRdtase_N"/>
</dbReference>